<dbReference type="Proteomes" id="UP000265566">
    <property type="component" value="Chromosome 3"/>
</dbReference>
<dbReference type="Pfam" id="PF00079">
    <property type="entry name" value="Serpin"/>
    <property type="match status" value="1"/>
</dbReference>
<protein>
    <submittedName>
        <fullName evidence="5">Putative Serpin family protein</fullName>
    </submittedName>
    <submittedName>
        <fullName evidence="4">Serpin-like protein</fullName>
    </submittedName>
</protein>
<dbReference type="EnsemblPlants" id="AES74047">
    <property type="protein sequence ID" value="AES74047"/>
    <property type="gene ID" value="MTR_3g114310"/>
</dbReference>
<dbReference type="Proteomes" id="UP000002051">
    <property type="component" value="Chromosome 3"/>
</dbReference>
<feature type="domain" description="Serpin" evidence="3">
    <location>
        <begin position="27"/>
        <end position="407"/>
    </location>
</feature>
<dbReference type="InterPro" id="IPR023795">
    <property type="entry name" value="Serpin_CS"/>
</dbReference>
<proteinExistence type="inferred from homology"/>
<dbReference type="PROSITE" id="PS00284">
    <property type="entry name" value="SERPIN"/>
    <property type="match status" value="1"/>
</dbReference>
<dbReference type="InterPro" id="IPR042185">
    <property type="entry name" value="Serpin_sf_2"/>
</dbReference>
<comment type="similarity">
    <text evidence="1 2">Belongs to the serpin family.</text>
</comment>
<dbReference type="PANTHER" id="PTHR11461:SF211">
    <property type="entry name" value="GH10112P-RELATED"/>
    <property type="match status" value="1"/>
</dbReference>
<keyword evidence="7" id="KW-1185">Reference proteome</keyword>
<organism evidence="4 7">
    <name type="scientific">Medicago truncatula</name>
    <name type="common">Barrel medic</name>
    <name type="synonym">Medicago tribuloides</name>
    <dbReference type="NCBI Taxonomy" id="3880"/>
    <lineage>
        <taxon>Eukaryota</taxon>
        <taxon>Viridiplantae</taxon>
        <taxon>Streptophyta</taxon>
        <taxon>Embryophyta</taxon>
        <taxon>Tracheophyta</taxon>
        <taxon>Spermatophyta</taxon>
        <taxon>Magnoliopsida</taxon>
        <taxon>eudicotyledons</taxon>
        <taxon>Gunneridae</taxon>
        <taxon>Pentapetalae</taxon>
        <taxon>rosids</taxon>
        <taxon>fabids</taxon>
        <taxon>Fabales</taxon>
        <taxon>Fabaceae</taxon>
        <taxon>Papilionoideae</taxon>
        <taxon>50 kb inversion clade</taxon>
        <taxon>NPAAA clade</taxon>
        <taxon>Hologalegina</taxon>
        <taxon>IRL clade</taxon>
        <taxon>Trifolieae</taxon>
        <taxon>Medicago</taxon>
    </lineage>
</organism>
<accession>G7J5B9</accession>
<dbReference type="SMART" id="SM00093">
    <property type="entry name" value="SERPIN"/>
    <property type="match status" value="1"/>
</dbReference>
<dbReference type="InterPro" id="IPR000215">
    <property type="entry name" value="Serpin_fam"/>
</dbReference>
<dbReference type="AlphaFoldDB" id="G7J5B9"/>
<dbReference type="eggNOG" id="KOG2392">
    <property type="taxonomic scope" value="Eukaryota"/>
</dbReference>
<evidence type="ECO:0000256" key="1">
    <source>
        <dbReference type="ARBA" id="ARBA00009500"/>
    </source>
</evidence>
<name>G7J5B9_MEDTR</name>
<dbReference type="GO" id="GO:0004867">
    <property type="term" value="F:serine-type endopeptidase inhibitor activity"/>
    <property type="evidence" value="ECO:0007669"/>
    <property type="project" value="InterPro"/>
</dbReference>
<reference evidence="5" key="4">
    <citation type="journal article" date="2018" name="Nat. Plants">
        <title>Whole-genome landscape of Medicago truncatula symbiotic genes.</title>
        <authorList>
            <person name="Pecrix Y."/>
            <person name="Gamas P."/>
            <person name="Carrere S."/>
        </authorList>
    </citation>
    <scope>NUCLEOTIDE SEQUENCE</scope>
    <source>
        <tissue evidence="5">Leaves</tissue>
    </source>
</reference>
<evidence type="ECO:0000313" key="6">
    <source>
        <dbReference type="EnsemblPlants" id="AES74047"/>
    </source>
</evidence>
<reference evidence="4 7" key="1">
    <citation type="journal article" date="2011" name="Nature">
        <title>The Medicago genome provides insight into the evolution of rhizobial symbioses.</title>
        <authorList>
            <person name="Young N.D."/>
            <person name="Debelle F."/>
            <person name="Oldroyd G.E."/>
            <person name="Geurts R."/>
            <person name="Cannon S.B."/>
            <person name="Udvardi M.K."/>
            <person name="Benedito V.A."/>
            <person name="Mayer K.F."/>
            <person name="Gouzy J."/>
            <person name="Schoof H."/>
            <person name="Van de Peer Y."/>
            <person name="Proost S."/>
            <person name="Cook D.R."/>
            <person name="Meyers B.C."/>
            <person name="Spannagl M."/>
            <person name="Cheung F."/>
            <person name="De Mita S."/>
            <person name="Krishnakumar V."/>
            <person name="Gundlach H."/>
            <person name="Zhou S."/>
            <person name="Mudge J."/>
            <person name="Bharti A.K."/>
            <person name="Murray J.D."/>
            <person name="Naoumkina M.A."/>
            <person name="Rosen B."/>
            <person name="Silverstein K.A."/>
            <person name="Tang H."/>
            <person name="Rombauts S."/>
            <person name="Zhao P.X."/>
            <person name="Zhou P."/>
            <person name="Barbe V."/>
            <person name="Bardou P."/>
            <person name="Bechner M."/>
            <person name="Bellec A."/>
            <person name="Berger A."/>
            <person name="Berges H."/>
            <person name="Bidwell S."/>
            <person name="Bisseling T."/>
            <person name="Choisne N."/>
            <person name="Couloux A."/>
            <person name="Denny R."/>
            <person name="Deshpande S."/>
            <person name="Dai X."/>
            <person name="Doyle J.J."/>
            <person name="Dudez A.M."/>
            <person name="Farmer A.D."/>
            <person name="Fouteau S."/>
            <person name="Franken C."/>
            <person name="Gibelin C."/>
            <person name="Gish J."/>
            <person name="Goldstein S."/>
            <person name="Gonzalez A.J."/>
            <person name="Green P.J."/>
            <person name="Hallab A."/>
            <person name="Hartog M."/>
            <person name="Hua A."/>
            <person name="Humphray S.J."/>
            <person name="Jeong D.H."/>
            <person name="Jing Y."/>
            <person name="Jocker A."/>
            <person name="Kenton S.M."/>
            <person name="Kim D.J."/>
            <person name="Klee K."/>
            <person name="Lai H."/>
            <person name="Lang C."/>
            <person name="Lin S."/>
            <person name="Macmil S.L."/>
            <person name="Magdelenat G."/>
            <person name="Matthews L."/>
            <person name="McCorrison J."/>
            <person name="Monaghan E.L."/>
            <person name="Mun J.H."/>
            <person name="Najar F.Z."/>
            <person name="Nicholson C."/>
            <person name="Noirot C."/>
            <person name="O'Bleness M."/>
            <person name="Paule C.R."/>
            <person name="Poulain J."/>
            <person name="Prion F."/>
            <person name="Qin B."/>
            <person name="Qu C."/>
            <person name="Retzel E.F."/>
            <person name="Riddle C."/>
            <person name="Sallet E."/>
            <person name="Samain S."/>
            <person name="Samson N."/>
            <person name="Sanders I."/>
            <person name="Saurat O."/>
            <person name="Scarpelli C."/>
            <person name="Schiex T."/>
            <person name="Segurens B."/>
            <person name="Severin A.J."/>
            <person name="Sherrier D.J."/>
            <person name="Shi R."/>
            <person name="Sims S."/>
            <person name="Singer S.R."/>
            <person name="Sinharoy S."/>
            <person name="Sterck L."/>
            <person name="Viollet A."/>
            <person name="Wang B.B."/>
            <person name="Wang K."/>
            <person name="Wang M."/>
            <person name="Wang X."/>
            <person name="Warfsmann J."/>
            <person name="Weissenbach J."/>
            <person name="White D.D."/>
            <person name="White J.D."/>
            <person name="Wiley G.B."/>
            <person name="Wincker P."/>
            <person name="Xing Y."/>
            <person name="Yang L."/>
            <person name="Yao Z."/>
            <person name="Ying F."/>
            <person name="Zhai J."/>
            <person name="Zhou L."/>
            <person name="Zuber A."/>
            <person name="Denarie J."/>
            <person name="Dixon R.A."/>
            <person name="May G.D."/>
            <person name="Schwartz D.C."/>
            <person name="Rogers J."/>
            <person name="Quetier F."/>
            <person name="Town C.D."/>
            <person name="Roe B.A."/>
        </authorList>
    </citation>
    <scope>NUCLEOTIDE SEQUENCE [LARGE SCALE GENOMIC DNA]</scope>
    <source>
        <strain evidence="4">A17</strain>
        <strain evidence="6 7">cv. Jemalong A17</strain>
    </source>
</reference>
<evidence type="ECO:0000256" key="2">
    <source>
        <dbReference type="RuleBase" id="RU000411"/>
    </source>
</evidence>
<dbReference type="Gramene" id="rna19802">
    <property type="protein sequence ID" value="RHN71153.1"/>
    <property type="gene ID" value="gene19802"/>
</dbReference>
<evidence type="ECO:0000313" key="5">
    <source>
        <dbReference type="EMBL" id="RHN71153.1"/>
    </source>
</evidence>
<reference evidence="4 7" key="2">
    <citation type="journal article" date="2014" name="BMC Genomics">
        <title>An improved genome release (version Mt4.0) for the model legume Medicago truncatula.</title>
        <authorList>
            <person name="Tang H."/>
            <person name="Krishnakumar V."/>
            <person name="Bidwell S."/>
            <person name="Rosen B."/>
            <person name="Chan A."/>
            <person name="Zhou S."/>
            <person name="Gentzbittel L."/>
            <person name="Childs K.L."/>
            <person name="Yandell M."/>
            <person name="Gundlach H."/>
            <person name="Mayer K.F."/>
            <person name="Schwartz D.C."/>
            <person name="Town C.D."/>
        </authorList>
    </citation>
    <scope>GENOME REANNOTATION</scope>
    <source>
        <strain evidence="6 7">cv. Jemalong A17</strain>
    </source>
</reference>
<gene>
    <name evidence="6" type="primary">11426021</name>
    <name evidence="4" type="ordered locus">MTR_3g114310</name>
    <name evidence="5" type="ORF">MtrunA17_Chr3g0143151</name>
</gene>
<sequence length="417" mass="47199">MKRKYDESSSFSSSYFFSSAVNYNTELSFFFAENLFLKKNMVFSPFSLEMIFGIISAGTSGDTQLELLRFLGLRSMKDLVDLVKIRSDLLKHFSPDHSALHLDGPVFSFTNGLWVPKSLPLKSSFKDTLTTMFNAAVSDLHTYNRGVEVIEEVNSWVTRKTNGIIKGILQPMSITNETQLLFINTVCFKGEWENPFPTCLTALHDFTLSDGSSVRNIPFMVSDETQYIKSFDLFGFKTLSLAYKKGNGDDKHYQFYLDIFLPNPGFDLPTMLQSMAANNFDLIMSRLVQDKVRVGEFRIPKFKILSRLDDTLDVLKERGVSKAFEKGALKDILQHDAAGNKLLVSNIFHKSFIEVNERETVAASVSTSVEVKCYTPSVDFVADHPFVFLVRELNSKTILFMGQVLNPTEGYDDEQVS</sequence>
<dbReference type="KEGG" id="mtr:11426021"/>
<dbReference type="EMBL" id="CM001219">
    <property type="protein sequence ID" value="AES74047.1"/>
    <property type="molecule type" value="Genomic_DNA"/>
</dbReference>
<evidence type="ECO:0000313" key="7">
    <source>
        <dbReference type="Proteomes" id="UP000002051"/>
    </source>
</evidence>
<dbReference type="EMBL" id="PSQE01000003">
    <property type="protein sequence ID" value="RHN71153.1"/>
    <property type="molecule type" value="Genomic_DNA"/>
</dbReference>
<dbReference type="InterPro" id="IPR036186">
    <property type="entry name" value="Serpin_sf"/>
</dbReference>
<dbReference type="HOGENOM" id="CLU_023330_4_0_1"/>
<dbReference type="PANTHER" id="PTHR11461">
    <property type="entry name" value="SERINE PROTEASE INHIBITOR, SERPIN"/>
    <property type="match status" value="1"/>
</dbReference>
<dbReference type="PaxDb" id="3880-AES74047"/>
<evidence type="ECO:0000259" key="3">
    <source>
        <dbReference type="SMART" id="SM00093"/>
    </source>
</evidence>
<dbReference type="GO" id="GO:0005615">
    <property type="term" value="C:extracellular space"/>
    <property type="evidence" value="ECO:0000318"/>
    <property type="project" value="GO_Central"/>
</dbReference>
<dbReference type="SUPFAM" id="SSF56574">
    <property type="entry name" value="Serpins"/>
    <property type="match status" value="1"/>
</dbReference>
<dbReference type="Gene3D" id="3.30.497.10">
    <property type="entry name" value="Antithrombin, subunit I, domain 2"/>
    <property type="match status" value="1"/>
</dbReference>
<dbReference type="OrthoDB" id="1063785at2759"/>
<dbReference type="InterPro" id="IPR042178">
    <property type="entry name" value="Serpin_sf_1"/>
</dbReference>
<dbReference type="Gene3D" id="2.30.39.10">
    <property type="entry name" value="Alpha-1-antitrypsin, domain 1"/>
    <property type="match status" value="1"/>
</dbReference>
<evidence type="ECO:0000313" key="4">
    <source>
        <dbReference type="EMBL" id="AES74047.1"/>
    </source>
</evidence>
<dbReference type="InterPro" id="IPR023796">
    <property type="entry name" value="Serpin_dom"/>
</dbReference>
<reference evidence="6" key="3">
    <citation type="submission" date="2015-04" db="UniProtKB">
        <authorList>
            <consortium name="EnsemblPlants"/>
        </authorList>
    </citation>
    <scope>IDENTIFICATION</scope>
    <source>
        <strain evidence="6">cv. Jemalong A17</strain>
    </source>
</reference>